<dbReference type="Proteomes" id="UP000694568">
    <property type="component" value="Unplaced"/>
</dbReference>
<dbReference type="CDD" id="cd00063">
    <property type="entry name" value="FN3"/>
    <property type="match status" value="9"/>
</dbReference>
<dbReference type="PRINTS" id="PR00453">
    <property type="entry name" value="VWFADOMAIN"/>
</dbReference>
<feature type="domain" description="VWFA" evidence="11">
    <location>
        <begin position="1091"/>
        <end position="1264"/>
    </location>
</feature>
<feature type="domain" description="Fibronectin type-III" evidence="13">
    <location>
        <begin position="500"/>
        <end position="589"/>
    </location>
</feature>
<dbReference type="Pfam" id="PF01391">
    <property type="entry name" value="Collagen"/>
    <property type="match status" value="6"/>
</dbReference>
<dbReference type="Pfam" id="PF00041">
    <property type="entry name" value="fn3"/>
    <property type="match status" value="7"/>
</dbReference>
<dbReference type="FunFam" id="2.60.40.10:FF:000307">
    <property type="entry name" value="collagen alpha-1(VII) chain isoform X1"/>
    <property type="match status" value="4"/>
</dbReference>
<evidence type="ECO:0000256" key="9">
    <source>
        <dbReference type="SAM" id="MobiDB-lite"/>
    </source>
</evidence>
<dbReference type="Gene3D" id="3.40.50.410">
    <property type="entry name" value="von Willebrand factor, type A domain"/>
    <property type="match status" value="2"/>
</dbReference>
<feature type="domain" description="Fibronectin type-III" evidence="13">
    <location>
        <begin position="768"/>
        <end position="855"/>
    </location>
</feature>
<reference evidence="14" key="2">
    <citation type="submission" date="2025-09" db="UniProtKB">
        <authorList>
            <consortium name="Ensembl"/>
        </authorList>
    </citation>
    <scope>IDENTIFICATION</scope>
</reference>
<feature type="domain" description="Fibronectin type-III" evidence="13">
    <location>
        <begin position="591"/>
        <end position="676"/>
    </location>
</feature>
<dbReference type="SMART" id="SM00327">
    <property type="entry name" value="VWA"/>
    <property type="match status" value="2"/>
</dbReference>
<dbReference type="Pfam" id="PF00092">
    <property type="entry name" value="VWA"/>
    <property type="match status" value="2"/>
</dbReference>
<feature type="region of interest" description="Disordered" evidence="9">
    <location>
        <begin position="1472"/>
        <end position="1512"/>
    </location>
</feature>
<dbReference type="PANTHER" id="PTHR24023:SF1082">
    <property type="entry name" value="COLLAGEN TRIPLE HELIX REPEAT"/>
    <property type="match status" value="1"/>
</dbReference>
<feature type="domain" description="Fibronectin type-III" evidence="13">
    <location>
        <begin position="858"/>
        <end position="947"/>
    </location>
</feature>
<feature type="compositionally biased region" description="Basic and acidic residues" evidence="9">
    <location>
        <begin position="1897"/>
        <end position="1908"/>
    </location>
</feature>
<organism evidence="14 15">
    <name type="scientific">Sander lucioperca</name>
    <name type="common">Pike-perch</name>
    <name type="synonym">Perca lucioperca</name>
    <dbReference type="NCBI Taxonomy" id="283035"/>
    <lineage>
        <taxon>Eukaryota</taxon>
        <taxon>Metazoa</taxon>
        <taxon>Chordata</taxon>
        <taxon>Craniata</taxon>
        <taxon>Vertebrata</taxon>
        <taxon>Euteleostomi</taxon>
        <taxon>Actinopterygii</taxon>
        <taxon>Neopterygii</taxon>
        <taxon>Teleostei</taxon>
        <taxon>Neoteleostei</taxon>
        <taxon>Acanthomorphata</taxon>
        <taxon>Eupercaria</taxon>
        <taxon>Perciformes</taxon>
        <taxon>Percoidei</taxon>
        <taxon>Percidae</taxon>
        <taxon>Luciopercinae</taxon>
        <taxon>Sander</taxon>
    </lineage>
</organism>
<comment type="subcellular location">
    <subcellularLocation>
        <location evidence="1">Secreted</location>
        <location evidence="1">Extracellular space</location>
        <location evidence="1">Extracellular matrix</location>
    </subcellularLocation>
</comment>
<feature type="domain" description="Fibronectin type-III" evidence="13">
    <location>
        <begin position="411"/>
        <end position="499"/>
    </location>
</feature>
<feature type="chain" id="PRO_5034344954" description="Collagen, type VII, alpha 1" evidence="10">
    <location>
        <begin position="21"/>
        <end position="2299"/>
    </location>
</feature>
<evidence type="ECO:0000259" key="12">
    <source>
        <dbReference type="PROSITE" id="PS50279"/>
    </source>
</evidence>
<dbReference type="InterPro" id="IPR020901">
    <property type="entry name" value="Prtase_inh_Kunz-CS"/>
</dbReference>
<feature type="region of interest" description="Disordered" evidence="9">
    <location>
        <begin position="1431"/>
        <end position="1450"/>
    </location>
</feature>
<reference evidence="14" key="1">
    <citation type="submission" date="2025-08" db="UniProtKB">
        <authorList>
            <consortium name="Ensembl"/>
        </authorList>
    </citation>
    <scope>IDENTIFICATION</scope>
</reference>
<dbReference type="InterPro" id="IPR013783">
    <property type="entry name" value="Ig-like_fold"/>
</dbReference>
<feature type="compositionally biased region" description="Basic and acidic residues" evidence="9">
    <location>
        <begin position="2004"/>
        <end position="2013"/>
    </location>
</feature>
<feature type="compositionally biased region" description="Basic and acidic residues" evidence="9">
    <location>
        <begin position="1275"/>
        <end position="1285"/>
    </location>
</feature>
<keyword evidence="8" id="KW-0325">Glycoprotein</keyword>
<dbReference type="CDD" id="cd22627">
    <property type="entry name" value="Kunitz_collagen_alpha1_VII"/>
    <property type="match status" value="1"/>
</dbReference>
<keyword evidence="7" id="KW-1015">Disulfide bond</keyword>
<protein>
    <recommendedName>
        <fullName evidence="16">Collagen, type VII, alpha 1</fullName>
    </recommendedName>
</protein>
<evidence type="ECO:0000256" key="6">
    <source>
        <dbReference type="ARBA" id="ARBA00023119"/>
    </source>
</evidence>
<dbReference type="GeneTree" id="ENSGT00940000153769"/>
<keyword evidence="4 10" id="KW-0732">Signal</keyword>
<evidence type="ECO:0000256" key="5">
    <source>
        <dbReference type="ARBA" id="ARBA00022737"/>
    </source>
</evidence>
<keyword evidence="6" id="KW-0176">Collagen</keyword>
<name>A0A8C9YP70_SANLU</name>
<dbReference type="SUPFAM" id="SSF53300">
    <property type="entry name" value="vWA-like"/>
    <property type="match status" value="2"/>
</dbReference>
<keyword evidence="3" id="KW-0272">Extracellular matrix</keyword>
<accession>A0A8C9YP70</accession>
<evidence type="ECO:0000313" key="14">
    <source>
        <dbReference type="Ensembl" id="ENSSLUP00000028156.1"/>
    </source>
</evidence>
<evidence type="ECO:0000256" key="2">
    <source>
        <dbReference type="ARBA" id="ARBA00022525"/>
    </source>
</evidence>
<dbReference type="GO" id="GO:0005581">
    <property type="term" value="C:collagen trimer"/>
    <property type="evidence" value="ECO:0007669"/>
    <property type="project" value="UniProtKB-KW"/>
</dbReference>
<dbReference type="PROSITE" id="PS50853">
    <property type="entry name" value="FN3"/>
    <property type="match status" value="9"/>
</dbReference>
<dbReference type="SUPFAM" id="SSF49265">
    <property type="entry name" value="Fibronectin type III"/>
    <property type="match status" value="6"/>
</dbReference>
<dbReference type="FunFam" id="3.40.50.410:FF:000004">
    <property type="entry name" value="collagen alpha-6(VI) chain"/>
    <property type="match status" value="1"/>
</dbReference>
<feature type="domain" description="Fibronectin type-III" evidence="13">
    <location>
        <begin position="679"/>
        <end position="766"/>
    </location>
</feature>
<dbReference type="FunFam" id="4.10.410.10:FF:000020">
    <property type="entry name" value="Collagen, type VI, alpha 3"/>
    <property type="match status" value="1"/>
</dbReference>
<evidence type="ECO:0000256" key="3">
    <source>
        <dbReference type="ARBA" id="ARBA00022530"/>
    </source>
</evidence>
<keyword evidence="2" id="KW-0964">Secreted</keyword>
<proteinExistence type="predicted"/>
<feature type="region of interest" description="Disordered" evidence="9">
    <location>
        <begin position="1612"/>
        <end position="1747"/>
    </location>
</feature>
<dbReference type="Gene3D" id="4.10.410.10">
    <property type="entry name" value="Pancreatic trypsin inhibitor Kunitz domain"/>
    <property type="match status" value="1"/>
</dbReference>
<evidence type="ECO:0000256" key="7">
    <source>
        <dbReference type="ARBA" id="ARBA00023157"/>
    </source>
</evidence>
<feature type="domain" description="Fibronectin type-III" evidence="13">
    <location>
        <begin position="222"/>
        <end position="317"/>
    </location>
</feature>
<evidence type="ECO:0000256" key="8">
    <source>
        <dbReference type="ARBA" id="ARBA00023180"/>
    </source>
</evidence>
<dbReference type="PRINTS" id="PR00759">
    <property type="entry name" value="BASICPTASE"/>
</dbReference>
<dbReference type="PROSITE" id="PS50279">
    <property type="entry name" value="BPTI_KUNITZ_2"/>
    <property type="match status" value="1"/>
</dbReference>
<feature type="compositionally biased region" description="Basic and acidic residues" evidence="9">
    <location>
        <begin position="1435"/>
        <end position="1444"/>
    </location>
</feature>
<dbReference type="PROSITE" id="PS00280">
    <property type="entry name" value="BPTI_KUNITZ_1"/>
    <property type="match status" value="1"/>
</dbReference>
<feature type="region of interest" description="Disordered" evidence="9">
    <location>
        <begin position="1327"/>
        <end position="1415"/>
    </location>
</feature>
<feature type="region of interest" description="Disordered" evidence="9">
    <location>
        <begin position="1541"/>
        <end position="1560"/>
    </location>
</feature>
<feature type="region of interest" description="Disordered" evidence="9">
    <location>
        <begin position="1268"/>
        <end position="1315"/>
    </location>
</feature>
<feature type="compositionally biased region" description="Basic and acidic residues" evidence="9">
    <location>
        <begin position="1301"/>
        <end position="1315"/>
    </location>
</feature>
<dbReference type="PANTHER" id="PTHR24023">
    <property type="entry name" value="COLLAGEN ALPHA"/>
    <property type="match status" value="1"/>
</dbReference>
<dbReference type="InterPro" id="IPR003961">
    <property type="entry name" value="FN3_dom"/>
</dbReference>
<feature type="signal peptide" evidence="10">
    <location>
        <begin position="1"/>
        <end position="20"/>
    </location>
</feature>
<dbReference type="FunFam" id="2.60.40.10:FF:001333">
    <property type="entry name" value="collagen alpha-1(VII) chain isoform X2"/>
    <property type="match status" value="1"/>
</dbReference>
<dbReference type="InterPro" id="IPR036880">
    <property type="entry name" value="Kunitz_BPTI_sf"/>
</dbReference>
<evidence type="ECO:0000256" key="1">
    <source>
        <dbReference type="ARBA" id="ARBA00004498"/>
    </source>
</evidence>
<dbReference type="InterPro" id="IPR002223">
    <property type="entry name" value="Kunitz_BPTI"/>
</dbReference>
<dbReference type="InterPro" id="IPR036465">
    <property type="entry name" value="vWFA_dom_sf"/>
</dbReference>
<feature type="domain" description="Fibronectin type-III" evidence="13">
    <location>
        <begin position="999"/>
        <end position="1087"/>
    </location>
</feature>
<evidence type="ECO:0000256" key="10">
    <source>
        <dbReference type="SAM" id="SignalP"/>
    </source>
</evidence>
<feature type="domain" description="BPTI/Kunitz inhibitor" evidence="12">
    <location>
        <begin position="2178"/>
        <end position="2228"/>
    </location>
</feature>
<dbReference type="SMART" id="SM00060">
    <property type="entry name" value="FN3"/>
    <property type="match status" value="9"/>
</dbReference>
<feature type="region of interest" description="Disordered" evidence="9">
    <location>
        <begin position="1839"/>
        <end position="2101"/>
    </location>
</feature>
<dbReference type="Gene3D" id="2.60.40.10">
    <property type="entry name" value="Immunoglobulins"/>
    <property type="match status" value="9"/>
</dbReference>
<dbReference type="Pfam" id="PF00014">
    <property type="entry name" value="Kunitz_BPTI"/>
    <property type="match status" value="1"/>
</dbReference>
<feature type="compositionally biased region" description="Low complexity" evidence="9">
    <location>
        <begin position="1730"/>
        <end position="1740"/>
    </location>
</feature>
<dbReference type="InterPro" id="IPR008160">
    <property type="entry name" value="Collagen"/>
</dbReference>
<evidence type="ECO:0000256" key="4">
    <source>
        <dbReference type="ARBA" id="ARBA00022729"/>
    </source>
</evidence>
<keyword evidence="15" id="KW-1185">Reference proteome</keyword>
<dbReference type="SMART" id="SM00131">
    <property type="entry name" value="KU"/>
    <property type="match status" value="1"/>
</dbReference>
<dbReference type="InterPro" id="IPR002035">
    <property type="entry name" value="VWF_A"/>
</dbReference>
<feature type="domain" description="Fibronectin type-III" evidence="13">
    <location>
        <begin position="319"/>
        <end position="410"/>
    </location>
</feature>
<dbReference type="CDD" id="cd01450">
    <property type="entry name" value="vWFA_subfamily_ECM"/>
    <property type="match status" value="1"/>
</dbReference>
<feature type="domain" description="VWFA" evidence="11">
    <location>
        <begin position="30"/>
        <end position="202"/>
    </location>
</feature>
<feature type="compositionally biased region" description="Gly residues" evidence="9">
    <location>
        <begin position="1943"/>
        <end position="1952"/>
    </location>
</feature>
<dbReference type="InterPro" id="IPR050149">
    <property type="entry name" value="Collagen_superfamily"/>
</dbReference>
<dbReference type="GO" id="GO:0004867">
    <property type="term" value="F:serine-type endopeptidase inhibitor activity"/>
    <property type="evidence" value="ECO:0007669"/>
    <property type="project" value="InterPro"/>
</dbReference>
<feature type="compositionally biased region" description="Basic and acidic residues" evidence="9">
    <location>
        <begin position="1501"/>
        <end position="1510"/>
    </location>
</feature>
<dbReference type="SUPFAM" id="SSF57362">
    <property type="entry name" value="BPTI-like"/>
    <property type="match status" value="1"/>
</dbReference>
<dbReference type="InterPro" id="IPR036116">
    <property type="entry name" value="FN3_sf"/>
</dbReference>
<evidence type="ECO:0008006" key="16">
    <source>
        <dbReference type="Google" id="ProtNLM"/>
    </source>
</evidence>
<feature type="region of interest" description="Disordered" evidence="9">
    <location>
        <begin position="1786"/>
        <end position="1819"/>
    </location>
</feature>
<keyword evidence="5" id="KW-0677">Repeat</keyword>
<feature type="compositionally biased region" description="Basic and acidic residues" evidence="9">
    <location>
        <begin position="1842"/>
        <end position="1863"/>
    </location>
</feature>
<evidence type="ECO:0000259" key="11">
    <source>
        <dbReference type="PROSITE" id="PS50234"/>
    </source>
</evidence>
<dbReference type="GO" id="GO:0005615">
    <property type="term" value="C:extracellular space"/>
    <property type="evidence" value="ECO:0007669"/>
    <property type="project" value="TreeGrafter"/>
</dbReference>
<dbReference type="GO" id="GO:0031012">
    <property type="term" value="C:extracellular matrix"/>
    <property type="evidence" value="ECO:0007669"/>
    <property type="project" value="TreeGrafter"/>
</dbReference>
<evidence type="ECO:0000313" key="15">
    <source>
        <dbReference type="Proteomes" id="UP000694568"/>
    </source>
</evidence>
<dbReference type="Ensembl" id="ENSSLUT00000029061.1">
    <property type="protein sequence ID" value="ENSSLUP00000028156.1"/>
    <property type="gene ID" value="ENSSLUG00000012679.1"/>
</dbReference>
<sequence length="2299" mass="241894">MGINMCLYVFTCILHRFVFAGRCDNVQAADIVFLVDGSSSIGRANFLQVKGFMAGIVKPFASSVSSSGIRFGAIQYSDTSRVEFTFTTYVVGTELVNAIENLNYKGGNTRTGAGLKFVADNFFNPSSSRNVPKITILITDGKSQDSVQEPAQKLRSQGVHVFAVGIKSADRNELAQISSQPSSDFTSFVGDFKLLNTLLPLVSPQVCSRAGGVYASDEAFSGPSNIQFTGQTSDTLRFRWSAAGGPLIGYVVQYVPLSGLGQPITAELRQETVPATQRTFTAQELRSGTDYLVTIIAQYPNSVGESASAKQRTKPLMLNFSHLRLVQAGFFSLSVGWDQPSSPVQGYRLTYGPRGQPAAQLSEQSLSADSTSVTLESLQPDTEYVVSLFPLFPRNSASPSILNARTLRLEAVQQLSVETESERSVRVGWRGVSGARAYRLVWGPFTGRNVETVEVAGDREFHTLSKLQFDTEYIVTIIPLYEGNTEGPVATARFKIERQEQQLLRAATTSPSTIRLTWRIIQSSRGYRLEWREGEGGRVQSLTFPRTTTSHELTGLQPNTEYIITLYTLFEGREEATPVSTTSREEQPVGRVSNLRVVESLGSTARLGWTGVAGATQYRIIILNTEAGSEEIRIIPGNQTTLDLRDLTVGVSYGVSVTALVGENEGDPVTVYIKPGAGRVTNLRVTNTNSRRLRIAWTGATGATGYRVTWRQGNSAEQFRIVGAEVTAFTIDGLQPDEALVIGVASVVDQRVGEVVTLSTRTNPHGGSVSGLRIVEVTSQRIRIAWSQSTRATGYKVTWRRDDGVETTRDLPADVSSFTIDGLQSDTAYSILVSSLTGSREGSPSTLSIRTDQPVVGTVTSLQVQEARGEVVRVTWVGVQGATAYRVSWRRTDGGEERSQLVGGDVTAVDLDQLDPGAQYEVQVMALVQNREGTPVSVRVTTRECLSMAIMSFLCTIVWYCTIYTTLFQQIYWMKYQIECQCCFSVSMYAAGSPTPSVPTTTLRVAEVTRNSMRLGWTPVPGATGYILHWRQEMGGTGSSVTLPAASSSYQVTGLRLGLRYRFTVQPTFESGLGTEISVEERTVCVGGRLDVVFLVPASTDRISLARPLRQLLTSAAGSLNTIGARDSQVGVVVYSYRPKIWFLLNRHGRSDTLLQEIRSTPFDESPGNNIGEAVTYTRQYLLTPSAGRRPRVPGAVVIIADKKSADNLTLAASSLRATGVTVLAVGIDQANTEELRRAVTDGNTQNILYTRDASQLDTVYTDLADFTNVGRDGVPGREGPRGPEGRPGPPGQTITTDPPFRVKGEKGERTSREPTKFMFLCLQGSQGLPGIRGDPGEPGVTGLQGSKGSKGERGEPGSTISGGGLPGRKGEAGIPGIPGTPGRPGSDGMKGAVGDSGTPGQDGRPGLPGTPGISTKVSLLNLLHCDFQGDAGDPGEHGSKGLKGEAGTPGAPGLRVLMYMWFSNPKHLCDQGERGTSGLDGRPGLDGKPGAAGPPGQRGDPGKQGDPGRDVSTILQVKSPCVESLSCAIACVFQGRDGQKGERGLAGSVGPSGPVGPPGVPGSIGPPGQVQMMSTHLKYIMTGNDSLSSLLINTLSLFLRWCILKEMERHRSQGARGFQGERGAKGDQGDRGPVGATGPPGRAIVERGPEGPPGQPGESGKPGIPGVPGRAGELGEAGRPGDKGPMGPNGLPGPPGVKGNQGEPGVGVQGPPGAQGSTGLPGPPGPPGAVGEAGKPGVPGRDGVPGKDGIPGLSGKQVCIVCVCVCVCVCVSVCGDPGLPGPAGPPGLQGKSGDAGQSGLRGETGQLGPPGPPGERVGGAADYTILYAFCGEVGVGVPGPRGERGDSGPRGEEGRAGLDGERGATGTPGIRGSRGEKLYCPSQGDTVLVGGPAGEKGNKGETGDRGPKGVQGEKGVKGQEGPVGEQGLRGEPGERGSTGFPGARGPGGQKGEAGQPGVPGESGLPGKDGLLGPRGEKGELGIVGLRGIKGDRGPKGACGGDGPKGEKGDAGIHGRSGLPGRKGEQGEIGPSGAPGTPGKEGLVGPKGDRGFDGLAGPKGAQGEKGERGTPGVPGPPGPRGADGVQGLTGPQGPAGAKGPEGLQGQKVISDLCDVAFLSGRELRVVVNTNDPDYEHVYSIETYDDPLDELLYFTPSANQSDGTVSVRSKRRVKGEDLCLLPMEEGSCGRYTMRWYFNSQVQACRPFIYSGCEGNDNRFLHLEECEDLCLGEAEGTLIEIYIYIYIYHTHTHTHTHTHRVCQVLNVCGLMTHLLCRSSSLEDSAMIEAKSSSATGMLAFI</sequence>
<evidence type="ECO:0000259" key="13">
    <source>
        <dbReference type="PROSITE" id="PS50853"/>
    </source>
</evidence>
<dbReference type="PROSITE" id="PS50234">
    <property type="entry name" value="VWFA"/>
    <property type="match status" value="2"/>
</dbReference>